<organism evidence="1">
    <name type="scientific">marine sediment metagenome</name>
    <dbReference type="NCBI Taxonomy" id="412755"/>
    <lineage>
        <taxon>unclassified sequences</taxon>
        <taxon>metagenomes</taxon>
        <taxon>ecological metagenomes</taxon>
    </lineage>
</organism>
<gene>
    <name evidence="1" type="ORF">S01H4_00167</name>
</gene>
<evidence type="ECO:0000313" key="1">
    <source>
        <dbReference type="EMBL" id="GAG61405.1"/>
    </source>
</evidence>
<dbReference type="AlphaFoldDB" id="X0YY91"/>
<dbReference type="EMBL" id="BART01000018">
    <property type="protein sequence ID" value="GAG61405.1"/>
    <property type="molecule type" value="Genomic_DNA"/>
</dbReference>
<name>X0YY91_9ZZZZ</name>
<comment type="caution">
    <text evidence="1">The sequence shown here is derived from an EMBL/GenBank/DDBJ whole genome shotgun (WGS) entry which is preliminary data.</text>
</comment>
<proteinExistence type="predicted"/>
<sequence length="84" mass="9226">MSVRGPKIIATVVENIKAIRSGLYERASPRAEPAKAACDIQKPKEVNFILTMKTPIKGHTMPAKDAPNKVIKIIFVGRRNSITV</sequence>
<accession>X0YY91</accession>
<reference evidence="1" key="1">
    <citation type="journal article" date="2014" name="Front. Microbiol.">
        <title>High frequency of phylogenetically diverse reductive dehalogenase-homologous genes in deep subseafloor sedimentary metagenomes.</title>
        <authorList>
            <person name="Kawai M."/>
            <person name="Futagami T."/>
            <person name="Toyoda A."/>
            <person name="Takaki Y."/>
            <person name="Nishi S."/>
            <person name="Hori S."/>
            <person name="Arai W."/>
            <person name="Tsubouchi T."/>
            <person name="Morono Y."/>
            <person name="Uchiyama I."/>
            <person name="Ito T."/>
            <person name="Fujiyama A."/>
            <person name="Inagaki F."/>
            <person name="Takami H."/>
        </authorList>
    </citation>
    <scope>NUCLEOTIDE SEQUENCE</scope>
    <source>
        <strain evidence="1">Expedition CK06-06</strain>
    </source>
</reference>
<protein>
    <submittedName>
        <fullName evidence="1">Uncharacterized protein</fullName>
    </submittedName>
</protein>